<evidence type="ECO:0000313" key="3">
    <source>
        <dbReference type="Proteomes" id="UP001595607"/>
    </source>
</evidence>
<feature type="transmembrane region" description="Helical" evidence="1">
    <location>
        <begin position="102"/>
        <end position="123"/>
    </location>
</feature>
<dbReference type="Pfam" id="PF06966">
    <property type="entry name" value="DUF1295"/>
    <property type="match status" value="1"/>
</dbReference>
<keyword evidence="3" id="KW-1185">Reference proteome</keyword>
<feature type="transmembrane region" description="Helical" evidence="1">
    <location>
        <begin position="57"/>
        <end position="77"/>
    </location>
</feature>
<reference evidence="3" key="1">
    <citation type="journal article" date="2019" name="Int. J. Syst. Evol. Microbiol.">
        <title>The Global Catalogue of Microorganisms (GCM) 10K type strain sequencing project: providing services to taxonomists for standard genome sequencing and annotation.</title>
        <authorList>
            <consortium name="The Broad Institute Genomics Platform"/>
            <consortium name="The Broad Institute Genome Sequencing Center for Infectious Disease"/>
            <person name="Wu L."/>
            <person name="Ma J."/>
        </authorList>
    </citation>
    <scope>NUCLEOTIDE SEQUENCE [LARGE SCALE GENOMIC DNA]</scope>
    <source>
        <strain evidence="3">KCTC 22245</strain>
    </source>
</reference>
<keyword evidence="1" id="KW-1133">Transmembrane helix</keyword>
<dbReference type="InterPro" id="IPR010721">
    <property type="entry name" value="UstE-like"/>
</dbReference>
<feature type="transmembrane region" description="Helical" evidence="1">
    <location>
        <begin position="6"/>
        <end position="26"/>
    </location>
</feature>
<proteinExistence type="predicted"/>
<feature type="transmembrane region" description="Helical" evidence="1">
    <location>
        <begin position="33"/>
        <end position="51"/>
    </location>
</feature>
<dbReference type="PANTHER" id="PTHR32251:SF17">
    <property type="entry name" value="STEROID 5-ALPHA REDUCTASE C-TERMINAL DOMAIN-CONTAINING PROTEIN"/>
    <property type="match status" value="1"/>
</dbReference>
<dbReference type="PANTHER" id="PTHR32251">
    <property type="entry name" value="3-OXO-5-ALPHA-STEROID 4-DEHYDROGENASE"/>
    <property type="match status" value="1"/>
</dbReference>
<feature type="transmembrane region" description="Helical" evidence="1">
    <location>
        <begin position="143"/>
        <end position="164"/>
    </location>
</feature>
<gene>
    <name evidence="2" type="ORF">ACFONP_06845</name>
</gene>
<keyword evidence="1" id="KW-0472">Membrane</keyword>
<accession>A0ABV7MAJ1</accession>
<evidence type="ECO:0000313" key="2">
    <source>
        <dbReference type="EMBL" id="MFC3302446.1"/>
    </source>
</evidence>
<organism evidence="2 3">
    <name type="scientific">Parvularcula lutaonensis</name>
    <dbReference type="NCBI Taxonomy" id="491923"/>
    <lineage>
        <taxon>Bacteria</taxon>
        <taxon>Pseudomonadati</taxon>
        <taxon>Pseudomonadota</taxon>
        <taxon>Alphaproteobacteria</taxon>
        <taxon>Parvularculales</taxon>
        <taxon>Parvularculaceae</taxon>
        <taxon>Parvularcula</taxon>
    </lineage>
</organism>
<dbReference type="Gene3D" id="1.20.120.1630">
    <property type="match status" value="1"/>
</dbReference>
<dbReference type="EMBL" id="JBHRVA010000002">
    <property type="protein sequence ID" value="MFC3302446.1"/>
    <property type="molecule type" value="Genomic_DNA"/>
</dbReference>
<comment type="caution">
    <text evidence="2">The sequence shown here is derived from an EMBL/GenBank/DDBJ whole genome shotgun (WGS) entry which is preliminary data.</text>
</comment>
<dbReference type="Proteomes" id="UP001595607">
    <property type="component" value="Unassembled WGS sequence"/>
</dbReference>
<protein>
    <submittedName>
        <fullName evidence="2">DUF1295 domain-containing protein</fullName>
    </submittedName>
</protein>
<keyword evidence="1" id="KW-0812">Transmembrane</keyword>
<name>A0ABV7MAJ1_9PROT</name>
<evidence type="ECO:0000256" key="1">
    <source>
        <dbReference type="SAM" id="Phobius"/>
    </source>
</evidence>
<sequence>MSGIILSNLAIMLGIFTVVWVLSIAIRNASIVDILWGPACALPAFLTWVRTDGYEPRALILTFLVALWGLRLGFYLARRNIGHGEDYRYVAMRKKAGGDGPFRMISLVRVFWLQCLISFFVSLPTQVGQFGVSPFLLWGSEPLGVLAWLGIAVFAVGFLFETVGDAQLRAFKSKPENKGRLMTEGLWAWTRHPNYFGDAAVWTGLTLIALESQWGFVTVLSPALMIFFLYAVSGKALLERAMVRKYPEYESYKKRTSGFFPRPPKRL</sequence>
<feature type="transmembrane region" description="Helical" evidence="1">
    <location>
        <begin position="216"/>
        <end position="238"/>
    </location>
</feature>
<dbReference type="PROSITE" id="PS50244">
    <property type="entry name" value="S5A_REDUCTASE"/>
    <property type="match status" value="1"/>
</dbReference>
<dbReference type="RefSeq" id="WP_189570708.1">
    <property type="nucleotide sequence ID" value="NZ_BMXU01000001.1"/>
</dbReference>